<dbReference type="Proteomes" id="UP000286931">
    <property type="component" value="Unassembled WGS sequence"/>
</dbReference>
<evidence type="ECO:0000313" key="3">
    <source>
        <dbReference type="Proteomes" id="UP000286931"/>
    </source>
</evidence>
<dbReference type="Pfam" id="PF13148">
    <property type="entry name" value="DUF3987"/>
    <property type="match status" value="1"/>
</dbReference>
<dbReference type="EMBL" id="BIFH01000035">
    <property type="protein sequence ID" value="GCD99877.1"/>
    <property type="molecule type" value="Genomic_DNA"/>
</dbReference>
<feature type="compositionally biased region" description="Polar residues" evidence="1">
    <location>
        <begin position="453"/>
        <end position="463"/>
    </location>
</feature>
<dbReference type="OrthoDB" id="6272730at2"/>
<proteinExistence type="predicted"/>
<accession>A0A401YZ56</accession>
<protein>
    <recommendedName>
        <fullName evidence="4">DUF3987 domain-containing protein</fullName>
    </recommendedName>
</protein>
<organism evidence="2 3">
    <name type="scientific">Embleya hyalina</name>
    <dbReference type="NCBI Taxonomy" id="516124"/>
    <lineage>
        <taxon>Bacteria</taxon>
        <taxon>Bacillati</taxon>
        <taxon>Actinomycetota</taxon>
        <taxon>Actinomycetes</taxon>
        <taxon>Kitasatosporales</taxon>
        <taxon>Streptomycetaceae</taxon>
        <taxon>Embleya</taxon>
    </lineage>
</organism>
<gene>
    <name evidence="2" type="ORF">EHYA_07599</name>
</gene>
<evidence type="ECO:0008006" key="4">
    <source>
        <dbReference type="Google" id="ProtNLM"/>
    </source>
</evidence>
<evidence type="ECO:0000313" key="2">
    <source>
        <dbReference type="EMBL" id="GCD99877.1"/>
    </source>
</evidence>
<name>A0A401YZ56_9ACTN</name>
<dbReference type="AlphaFoldDB" id="A0A401YZ56"/>
<comment type="caution">
    <text evidence="2">The sequence shown here is derived from an EMBL/GenBank/DDBJ whole genome shotgun (WGS) entry which is preliminary data.</text>
</comment>
<feature type="region of interest" description="Disordered" evidence="1">
    <location>
        <begin position="406"/>
        <end position="463"/>
    </location>
</feature>
<dbReference type="RefSeq" id="WP_126641644.1">
    <property type="nucleotide sequence ID" value="NZ_BIFH01000035.1"/>
</dbReference>
<keyword evidence="3" id="KW-1185">Reference proteome</keyword>
<evidence type="ECO:0000256" key="1">
    <source>
        <dbReference type="SAM" id="MobiDB-lite"/>
    </source>
</evidence>
<dbReference type="InterPro" id="IPR025048">
    <property type="entry name" value="DUF3987"/>
</dbReference>
<sequence>MTSIDAMQYGPLGEAVERALPHTEADPVGVYAAALTLFSSALNGHIRTGKARPVGVWTVLAGRTADGNKGYALSTARAAVGPSISGFLSARTYSGITSGPSLVDLLHGLEVATRGTEGGVDGRALLVEQEWPTVLRRSATCPTFGPHLRTAWDGQRIANRAKGKDGKDNEQIVARPLLGLHAHITPGEFAAYIKVRDALGGSYNRYLFISVESDVVLPESHVPEITESRDLTDAYTWATSRPRRIVFDREASERFDAFRVEHRAKVRAMPDHIGAFVARASEQVQRVATVLSASARRSFIDVECLEAAMAFIEYAGASVEKLVTDASATKATSVVPKTLPELIRGVIQRNGGEATGKLMTRGLMHRATADEIKEAVASMSDVEMVRGQSASGLGNRPTVYRFVSRDERQEGNEPVTEPPSTSPPLRVVRVAPDRPSAGSTTQARVPKPHAARQASTNPLRALL</sequence>
<reference evidence="2 3" key="1">
    <citation type="submission" date="2018-12" db="EMBL/GenBank/DDBJ databases">
        <title>Draft genome sequence of Embleya hyalina NBRC 13850T.</title>
        <authorList>
            <person name="Komaki H."/>
            <person name="Hosoyama A."/>
            <person name="Kimura A."/>
            <person name="Ichikawa N."/>
            <person name="Tamura T."/>
        </authorList>
    </citation>
    <scope>NUCLEOTIDE SEQUENCE [LARGE SCALE GENOMIC DNA]</scope>
    <source>
        <strain evidence="2 3">NBRC 13850</strain>
    </source>
</reference>